<evidence type="ECO:0000313" key="2">
    <source>
        <dbReference type="EMBL" id="KAF9336122.1"/>
    </source>
</evidence>
<sequence length="532" mass="58743">MDYMAHLHEMTDITIEIQVDPHDETTTTTTIIHQPFLIARECPAPRIISWMKGPSNKSISRKKKAQQKQHQHRSRSNNNPLRQIVPFLSPSKTGGAADTEPAGQITVFSIQVTVLGKVLVPSTSPADPLPEDLAGLKKVPAQLVRSETTSYVIHRTFEDFHHLSDMVVALQSSHNHYHHHHHHHHHHQSPQEHRHLSPLRINHPHPGLYQALLKRLPFSNARANQRAFDASSTTHGFDEEGAFERVLEMDQYLEDVWQLLTASANFEQLTPEQHNILQWLKPLPNSTHADGRQMKNRKTETATQAQATVSSSSAGALKVRQDQDQASAPLSPVLPSTSSVLSSPSMSSPSELTPMEDLYHDSAPVHKSASAASLPSLYLSLSFENGDRDHDLGEKNATPSEGSLPATPNGLQESPRHISDSIEGDDERGYGHADLPTLRSGSTSRRYTAIEAPQGADDDMAATKVKRRISLSHVIKSLATVSFHLDPEQRKRDATAASLSSPPSPANGWEEDDLYIWNTVTTKNAPRAGAVV</sequence>
<dbReference type="Proteomes" id="UP000696485">
    <property type="component" value="Unassembled WGS sequence"/>
</dbReference>
<gene>
    <name evidence="2" type="ORF">BG006_009623</name>
</gene>
<evidence type="ECO:0000313" key="3">
    <source>
        <dbReference type="Proteomes" id="UP000696485"/>
    </source>
</evidence>
<feature type="region of interest" description="Disordered" evidence="1">
    <location>
        <begin position="388"/>
        <end position="445"/>
    </location>
</feature>
<feature type="region of interest" description="Disordered" evidence="1">
    <location>
        <begin position="283"/>
        <end position="356"/>
    </location>
</feature>
<feature type="compositionally biased region" description="Basic residues" evidence="1">
    <location>
        <begin position="59"/>
        <end position="75"/>
    </location>
</feature>
<keyword evidence="3" id="KW-1185">Reference proteome</keyword>
<protein>
    <submittedName>
        <fullName evidence="2">Uncharacterized protein</fullName>
    </submittedName>
</protein>
<feature type="compositionally biased region" description="Basic residues" evidence="1">
    <location>
        <begin position="175"/>
        <end position="188"/>
    </location>
</feature>
<organism evidence="2 3">
    <name type="scientific">Podila minutissima</name>
    <dbReference type="NCBI Taxonomy" id="64525"/>
    <lineage>
        <taxon>Eukaryota</taxon>
        <taxon>Fungi</taxon>
        <taxon>Fungi incertae sedis</taxon>
        <taxon>Mucoromycota</taxon>
        <taxon>Mortierellomycotina</taxon>
        <taxon>Mortierellomycetes</taxon>
        <taxon>Mortierellales</taxon>
        <taxon>Mortierellaceae</taxon>
        <taxon>Podila</taxon>
    </lineage>
</organism>
<proteinExistence type="predicted"/>
<feature type="compositionally biased region" description="Low complexity" evidence="1">
    <location>
        <begin position="326"/>
        <end position="356"/>
    </location>
</feature>
<accession>A0A9P5VPM5</accession>
<name>A0A9P5VPM5_9FUNG</name>
<feature type="region of interest" description="Disordered" evidence="1">
    <location>
        <begin position="175"/>
        <end position="195"/>
    </location>
</feature>
<comment type="caution">
    <text evidence="2">The sequence shown here is derived from an EMBL/GenBank/DDBJ whole genome shotgun (WGS) entry which is preliminary data.</text>
</comment>
<evidence type="ECO:0000256" key="1">
    <source>
        <dbReference type="SAM" id="MobiDB-lite"/>
    </source>
</evidence>
<dbReference type="EMBL" id="JAAAUY010000071">
    <property type="protein sequence ID" value="KAF9336122.1"/>
    <property type="molecule type" value="Genomic_DNA"/>
</dbReference>
<feature type="region of interest" description="Disordered" evidence="1">
    <location>
        <begin position="49"/>
        <end position="83"/>
    </location>
</feature>
<feature type="region of interest" description="Disordered" evidence="1">
    <location>
        <begin position="488"/>
        <end position="510"/>
    </location>
</feature>
<feature type="compositionally biased region" description="Low complexity" evidence="1">
    <location>
        <begin position="301"/>
        <end position="314"/>
    </location>
</feature>
<feature type="compositionally biased region" description="Basic and acidic residues" evidence="1">
    <location>
        <begin position="289"/>
        <end position="300"/>
    </location>
</feature>
<reference evidence="2" key="1">
    <citation type="journal article" date="2020" name="Fungal Divers.">
        <title>Resolving the Mortierellaceae phylogeny through synthesis of multi-gene phylogenetics and phylogenomics.</title>
        <authorList>
            <person name="Vandepol N."/>
            <person name="Liber J."/>
            <person name="Desiro A."/>
            <person name="Na H."/>
            <person name="Kennedy M."/>
            <person name="Barry K."/>
            <person name="Grigoriev I.V."/>
            <person name="Miller A.N."/>
            <person name="O'Donnell K."/>
            <person name="Stajich J.E."/>
            <person name="Bonito G."/>
        </authorList>
    </citation>
    <scope>NUCLEOTIDE SEQUENCE</scope>
    <source>
        <strain evidence="2">NVP1</strain>
    </source>
</reference>
<dbReference type="AlphaFoldDB" id="A0A9P5VPM5"/>